<feature type="transmembrane region" description="Helical" evidence="1">
    <location>
        <begin position="113"/>
        <end position="133"/>
    </location>
</feature>
<accession>A0A168M929</accession>
<sequence length="136" mass="16014">MRTIKDHVKELFKDIPTSEHKELMMKDVIQNMEEKVSDLMFAGKFEEDAINKTIVEFGDIEDIKRELGTNTNNSPRRDRKNVSLQLGFSLWGSGLITALFVFINLYYSPDVIWFVYPVFAVLWWPLAMFYRWLGVK</sequence>
<proteinExistence type="predicted"/>
<protein>
    <recommendedName>
        <fullName evidence="4">2TM domain-containing protein</fullName>
    </recommendedName>
</protein>
<evidence type="ECO:0000256" key="1">
    <source>
        <dbReference type="SAM" id="Phobius"/>
    </source>
</evidence>
<dbReference type="OrthoDB" id="9815852at2"/>
<reference evidence="2 3" key="1">
    <citation type="submission" date="2016-03" db="EMBL/GenBank/DDBJ databases">
        <title>Draft genome sequence of Paenibacillus glacialis DSM 22343.</title>
        <authorList>
            <person name="Shin S.-K."/>
            <person name="Yi H."/>
        </authorList>
    </citation>
    <scope>NUCLEOTIDE SEQUENCE [LARGE SCALE GENOMIC DNA]</scope>
    <source>
        <strain evidence="2 3">DSM 22343</strain>
    </source>
</reference>
<keyword evidence="3" id="KW-1185">Reference proteome</keyword>
<evidence type="ECO:0008006" key="4">
    <source>
        <dbReference type="Google" id="ProtNLM"/>
    </source>
</evidence>
<dbReference type="NCBIfam" id="NF038403">
    <property type="entry name" value="perm_prefix_1"/>
    <property type="match status" value="1"/>
</dbReference>
<evidence type="ECO:0000313" key="3">
    <source>
        <dbReference type="Proteomes" id="UP000076967"/>
    </source>
</evidence>
<organism evidence="2 3">
    <name type="scientific">Paenibacillus glacialis</name>
    <dbReference type="NCBI Taxonomy" id="494026"/>
    <lineage>
        <taxon>Bacteria</taxon>
        <taxon>Bacillati</taxon>
        <taxon>Bacillota</taxon>
        <taxon>Bacilli</taxon>
        <taxon>Bacillales</taxon>
        <taxon>Paenibacillaceae</taxon>
        <taxon>Paenibacillus</taxon>
    </lineage>
</organism>
<name>A0A168M929_9BACL</name>
<keyword evidence="1" id="KW-0472">Membrane</keyword>
<keyword evidence="1" id="KW-1133">Transmembrane helix</keyword>
<evidence type="ECO:0000313" key="2">
    <source>
        <dbReference type="EMBL" id="OAB44388.1"/>
    </source>
</evidence>
<dbReference type="STRING" id="494026.PGLA_06955"/>
<comment type="caution">
    <text evidence="2">The sequence shown here is derived from an EMBL/GenBank/DDBJ whole genome shotgun (WGS) entry which is preliminary data.</text>
</comment>
<dbReference type="InterPro" id="IPR047928">
    <property type="entry name" value="Perm_prefix_1"/>
</dbReference>
<feature type="transmembrane region" description="Helical" evidence="1">
    <location>
        <begin position="86"/>
        <end position="107"/>
    </location>
</feature>
<dbReference type="Proteomes" id="UP000076967">
    <property type="component" value="Unassembled WGS sequence"/>
</dbReference>
<gene>
    <name evidence="2" type="ORF">PGLA_06955</name>
</gene>
<dbReference type="RefSeq" id="WP_068530729.1">
    <property type="nucleotide sequence ID" value="NZ_LVJH01000007.1"/>
</dbReference>
<keyword evidence="1" id="KW-0812">Transmembrane</keyword>
<dbReference type="EMBL" id="LVJH01000007">
    <property type="protein sequence ID" value="OAB44388.1"/>
    <property type="molecule type" value="Genomic_DNA"/>
</dbReference>
<dbReference type="AlphaFoldDB" id="A0A168M929"/>